<dbReference type="NCBIfam" id="TIGR03596">
    <property type="entry name" value="GTPase_YlqF"/>
    <property type="match status" value="1"/>
</dbReference>
<evidence type="ECO:0000256" key="1">
    <source>
        <dbReference type="ARBA" id="ARBA00014898"/>
    </source>
</evidence>
<dbReference type="GO" id="GO:0006412">
    <property type="term" value="P:translation"/>
    <property type="evidence" value="ECO:0007669"/>
    <property type="project" value="TreeGrafter"/>
</dbReference>
<dbReference type="PANTHER" id="PTHR45782">
    <property type="entry name" value="MITOCHONDRIAL RIBOSOME-ASSOCIATED GTPASE 1"/>
    <property type="match status" value="1"/>
</dbReference>
<dbReference type="PANTHER" id="PTHR45782:SF4">
    <property type="entry name" value="MITOCHONDRIAL RIBOSOME-ASSOCIATED GTPASE 1"/>
    <property type="match status" value="1"/>
</dbReference>
<dbReference type="GO" id="GO:0005737">
    <property type="term" value="C:cytoplasm"/>
    <property type="evidence" value="ECO:0007669"/>
    <property type="project" value="UniProtKB-SubCell"/>
</dbReference>
<dbReference type="SUPFAM" id="SSF52540">
    <property type="entry name" value="P-loop containing nucleoside triphosphate hydrolases"/>
    <property type="match status" value="1"/>
</dbReference>
<dbReference type="OrthoDB" id="9779790at2"/>
<dbReference type="InterPro" id="IPR019991">
    <property type="entry name" value="GTP-bd_ribosome_bgen"/>
</dbReference>
<dbReference type="InterPro" id="IPR016478">
    <property type="entry name" value="GTPase_MTG1"/>
</dbReference>
<evidence type="ECO:0000313" key="7">
    <source>
        <dbReference type="EMBL" id="RPF57853.1"/>
    </source>
</evidence>
<comment type="caution">
    <text evidence="7">The sequence shown here is derived from an EMBL/GenBank/DDBJ whole genome shotgun (WGS) entry which is preliminary data.</text>
</comment>
<sequence length="288" mass="32876">MVIQWFPGHMAKARREVSEQLKKVDVVFEIVDARIPESSRNPMMEDIIKHKPKVLILNKSDLAERDKTKQWIRHYESQGIIAIEIDSIHSQITSAIEQAAKRATTNIFERNEKKGIHKETIRALILGIPNVGKSTVINTLAKKGAAKTGNKPGVTKAQQWINVGKSLQLLDTPGILWPKFEREDIGLKLSLTGAIKDDIIHLDEVAIFALNYLIEHKYETLCEHYKIDFDRDGEVIDYFDQIGIKRGMKMKGNEINYELVIETIIRDVRNKKFGPITLELPNDELSDN</sequence>
<evidence type="ECO:0000256" key="5">
    <source>
        <dbReference type="PIRSR" id="PIRSR006230-1"/>
    </source>
</evidence>
<accession>A0A3N5BJM5</accession>
<feature type="domain" description="CP-type G" evidence="6">
    <location>
        <begin position="14"/>
        <end position="178"/>
    </location>
</feature>
<dbReference type="InterPro" id="IPR030378">
    <property type="entry name" value="G_CP_dom"/>
</dbReference>
<keyword evidence="2 4" id="KW-0547">Nucleotide-binding</keyword>
<comment type="similarity">
    <text evidence="4">Belongs to the TRAFAC class YlqF/YawG GTPase family. MTG1 subfamily.</text>
</comment>
<reference evidence="7 8" key="1">
    <citation type="submission" date="2018-11" db="EMBL/GenBank/DDBJ databases">
        <title>Genomic Encyclopedia of Type Strains, Phase IV (KMG-IV): sequencing the most valuable type-strain genomes for metagenomic binning, comparative biology and taxonomic classification.</title>
        <authorList>
            <person name="Goeker M."/>
        </authorList>
    </citation>
    <scope>NUCLEOTIDE SEQUENCE [LARGE SCALE GENOMIC DNA]</scope>
    <source>
        <strain evidence="7 8">DSM 29158</strain>
    </source>
</reference>
<dbReference type="CDD" id="cd01856">
    <property type="entry name" value="YlqF"/>
    <property type="match status" value="1"/>
</dbReference>
<keyword evidence="4" id="KW-0963">Cytoplasm</keyword>
<organism evidence="7 8">
    <name type="scientific">Abyssicoccus albus</name>
    <dbReference type="NCBI Taxonomy" id="1817405"/>
    <lineage>
        <taxon>Bacteria</taxon>
        <taxon>Bacillati</taxon>
        <taxon>Bacillota</taxon>
        <taxon>Bacilli</taxon>
        <taxon>Bacillales</taxon>
        <taxon>Abyssicoccaceae</taxon>
    </lineage>
</organism>
<dbReference type="Gene3D" id="3.40.50.300">
    <property type="entry name" value="P-loop containing nucleotide triphosphate hydrolases"/>
    <property type="match status" value="1"/>
</dbReference>
<evidence type="ECO:0000313" key="8">
    <source>
        <dbReference type="Proteomes" id="UP000277108"/>
    </source>
</evidence>
<comment type="function">
    <text evidence="4">Required for a late step of 50S ribosomal subunit assembly. Has GTPase activity.</text>
</comment>
<protein>
    <recommendedName>
        <fullName evidence="1 4">Ribosome biogenesis GTPase A</fullName>
    </recommendedName>
</protein>
<dbReference type="GO" id="GO:0005525">
    <property type="term" value="F:GTP binding"/>
    <property type="evidence" value="ECO:0007669"/>
    <property type="project" value="UniProtKB-KW"/>
</dbReference>
<dbReference type="EMBL" id="RKRK01000002">
    <property type="protein sequence ID" value="RPF57853.1"/>
    <property type="molecule type" value="Genomic_DNA"/>
</dbReference>
<evidence type="ECO:0000256" key="3">
    <source>
        <dbReference type="ARBA" id="ARBA00023134"/>
    </source>
</evidence>
<comment type="subcellular location">
    <subcellularLocation>
        <location evidence="4">Cytoplasm</location>
    </subcellularLocation>
</comment>
<keyword evidence="8" id="KW-1185">Reference proteome</keyword>
<gene>
    <name evidence="7" type="ORF">EDD62_0488</name>
</gene>
<dbReference type="InterPro" id="IPR006073">
    <property type="entry name" value="GTP-bd"/>
</dbReference>
<evidence type="ECO:0000256" key="2">
    <source>
        <dbReference type="ARBA" id="ARBA00022741"/>
    </source>
</evidence>
<dbReference type="GO" id="GO:0003924">
    <property type="term" value="F:GTPase activity"/>
    <property type="evidence" value="ECO:0007669"/>
    <property type="project" value="TreeGrafter"/>
</dbReference>
<feature type="binding site" evidence="5">
    <location>
        <begin position="130"/>
        <end position="135"/>
    </location>
    <ligand>
        <name>GTP</name>
        <dbReference type="ChEBI" id="CHEBI:37565"/>
    </ligand>
</feature>
<dbReference type="Gene3D" id="1.10.1580.10">
    <property type="match status" value="1"/>
</dbReference>
<dbReference type="Proteomes" id="UP000277108">
    <property type="component" value="Unassembled WGS sequence"/>
</dbReference>
<evidence type="ECO:0000259" key="6">
    <source>
        <dbReference type="PROSITE" id="PS51721"/>
    </source>
</evidence>
<dbReference type="AlphaFoldDB" id="A0A3N5BJM5"/>
<feature type="binding site" evidence="5">
    <location>
        <position position="174"/>
    </location>
    <ligand>
        <name>GTP</name>
        <dbReference type="ChEBI" id="CHEBI:37565"/>
    </ligand>
</feature>
<keyword evidence="3 4" id="KW-0342">GTP-binding</keyword>
<feature type="binding site" evidence="5">
    <location>
        <begin position="58"/>
        <end position="61"/>
    </location>
    <ligand>
        <name>GTP</name>
        <dbReference type="ChEBI" id="CHEBI:37565"/>
    </ligand>
</feature>
<dbReference type="Pfam" id="PF01926">
    <property type="entry name" value="MMR_HSR1"/>
    <property type="match status" value="1"/>
</dbReference>
<dbReference type="PROSITE" id="PS51721">
    <property type="entry name" value="G_CP"/>
    <property type="match status" value="1"/>
</dbReference>
<evidence type="ECO:0000256" key="4">
    <source>
        <dbReference type="PIRNR" id="PIRNR006230"/>
    </source>
</evidence>
<dbReference type="FunFam" id="3.40.50.300:FF:000590">
    <property type="entry name" value="Ribosome biogenesis GTPase A"/>
    <property type="match status" value="1"/>
</dbReference>
<name>A0A3N5BJM5_9BACL</name>
<dbReference type="RefSeq" id="WP_123807391.1">
    <property type="nucleotide sequence ID" value="NZ_RKRK01000002.1"/>
</dbReference>
<dbReference type="PIRSF" id="PIRSF006230">
    <property type="entry name" value="MG442"/>
    <property type="match status" value="1"/>
</dbReference>
<dbReference type="InterPro" id="IPR023179">
    <property type="entry name" value="GTP-bd_ortho_bundle_sf"/>
</dbReference>
<dbReference type="InterPro" id="IPR027417">
    <property type="entry name" value="P-loop_NTPase"/>
</dbReference>
<proteinExistence type="inferred from homology"/>